<evidence type="ECO:0000256" key="7">
    <source>
        <dbReference type="ARBA" id="ARBA00023136"/>
    </source>
</evidence>
<dbReference type="CDD" id="cd06550">
    <property type="entry name" value="TM_ABC_iron-siderophores_like"/>
    <property type="match status" value="1"/>
</dbReference>
<evidence type="ECO:0000256" key="8">
    <source>
        <dbReference type="SAM" id="Phobius"/>
    </source>
</evidence>
<organism evidence="9">
    <name type="scientific">Gulosibacter sediminis</name>
    <dbReference type="NCBI Taxonomy" id="1729695"/>
    <lineage>
        <taxon>Bacteria</taxon>
        <taxon>Bacillati</taxon>
        <taxon>Actinomycetota</taxon>
        <taxon>Actinomycetes</taxon>
        <taxon>Micrococcales</taxon>
        <taxon>Microbacteriaceae</taxon>
        <taxon>Gulosibacter</taxon>
    </lineage>
</organism>
<evidence type="ECO:0000256" key="5">
    <source>
        <dbReference type="ARBA" id="ARBA00022692"/>
    </source>
</evidence>
<dbReference type="PANTHER" id="PTHR30472">
    <property type="entry name" value="FERRIC ENTEROBACTIN TRANSPORT SYSTEM PERMEASE PROTEIN"/>
    <property type="match status" value="1"/>
</dbReference>
<comment type="similarity">
    <text evidence="2">Belongs to the binding-protein-dependent transport system permease family. FecCD subfamily.</text>
</comment>
<sequence>MASTTASPTLPRQRSGSVAFQSPRARRRYWLTLGICVSLAVLFAIGLLTYNIPVAFGSDPFWVIARRRASSVLVMLIIAVCHATATVAFQTITNNRIITPGIMGFESLYVAIQTGVMFFLGSAGLTAFSGIGQFLAQVVVMVALAALLYGWLLSGRFANLQIMLLVGIVIGTGLGSVSSFMQRMLSPSEFDLLTARLFGSVNNAREEYLPVAIPIVIVVAALLYLRSRRLNVMALGKDIATGLGLNHTRELMTTLTLVTLLMAVSTALVGPMTFLGFLVATLAYQFANTSDHRFVFPLAITFAFLVLTSAYFIMNHVFYAQGVVSILIEFVGGTVFLWTILRRRVL</sequence>
<feature type="transmembrane region" description="Helical" evidence="8">
    <location>
        <begin position="160"/>
        <end position="181"/>
    </location>
</feature>
<dbReference type="InterPro" id="IPR000522">
    <property type="entry name" value="ABC_transptr_permease_BtuC"/>
</dbReference>
<gene>
    <name evidence="9" type="ORF">M3M28_06695</name>
</gene>
<keyword evidence="7 8" id="KW-0472">Membrane</keyword>
<protein>
    <submittedName>
        <fullName evidence="9">Iron chelate uptake ABC transporter family permease subunit</fullName>
    </submittedName>
</protein>
<evidence type="ECO:0000256" key="3">
    <source>
        <dbReference type="ARBA" id="ARBA00022448"/>
    </source>
</evidence>
<feature type="transmembrane region" description="Helical" evidence="8">
    <location>
        <begin position="29"/>
        <end position="52"/>
    </location>
</feature>
<feature type="transmembrane region" description="Helical" evidence="8">
    <location>
        <begin position="134"/>
        <end position="153"/>
    </location>
</feature>
<feature type="transmembrane region" description="Helical" evidence="8">
    <location>
        <begin position="208"/>
        <end position="225"/>
    </location>
</feature>
<dbReference type="Pfam" id="PF01032">
    <property type="entry name" value="FecCD"/>
    <property type="match status" value="1"/>
</dbReference>
<dbReference type="SUPFAM" id="SSF81345">
    <property type="entry name" value="ABC transporter involved in vitamin B12 uptake, BtuC"/>
    <property type="match status" value="1"/>
</dbReference>
<feature type="transmembrane region" description="Helical" evidence="8">
    <location>
        <begin position="294"/>
        <end position="313"/>
    </location>
</feature>
<feature type="transmembrane region" description="Helical" evidence="8">
    <location>
        <begin position="105"/>
        <end position="128"/>
    </location>
</feature>
<comment type="subcellular location">
    <subcellularLocation>
        <location evidence="1">Cell membrane</location>
        <topology evidence="1">Multi-pass membrane protein</topology>
    </subcellularLocation>
</comment>
<keyword evidence="3" id="KW-0813">Transport</keyword>
<evidence type="ECO:0000256" key="1">
    <source>
        <dbReference type="ARBA" id="ARBA00004651"/>
    </source>
</evidence>
<evidence type="ECO:0000313" key="9">
    <source>
        <dbReference type="EMBL" id="UQN13775.1"/>
    </source>
</evidence>
<feature type="transmembrane region" description="Helical" evidence="8">
    <location>
        <begin position="318"/>
        <end position="341"/>
    </location>
</feature>
<feature type="transmembrane region" description="Helical" evidence="8">
    <location>
        <begin position="255"/>
        <end position="282"/>
    </location>
</feature>
<dbReference type="Gene3D" id="1.10.3470.10">
    <property type="entry name" value="ABC transporter involved in vitamin B12 uptake, BtuC"/>
    <property type="match status" value="1"/>
</dbReference>
<evidence type="ECO:0000256" key="2">
    <source>
        <dbReference type="ARBA" id="ARBA00007935"/>
    </source>
</evidence>
<name>A0ABY4MTN0_9MICO</name>
<keyword evidence="5 8" id="KW-0812">Transmembrane</keyword>
<dbReference type="InterPro" id="IPR037294">
    <property type="entry name" value="ABC_BtuC-like"/>
</dbReference>
<dbReference type="EMBL" id="CP097160">
    <property type="protein sequence ID" value="UQN13775.1"/>
    <property type="molecule type" value="Genomic_DNA"/>
</dbReference>
<keyword evidence="4" id="KW-1003">Cell membrane</keyword>
<proteinExistence type="inferred from homology"/>
<evidence type="ECO:0000256" key="4">
    <source>
        <dbReference type="ARBA" id="ARBA00022475"/>
    </source>
</evidence>
<reference evidence="9" key="1">
    <citation type="submission" date="2022-05" db="EMBL/GenBank/DDBJ databases">
        <title>Complete genome sequence of toluene-degrading Gulosibacter sediminis strain ACHW.36C.</title>
        <authorList>
            <person name="Wai A.C."/>
            <person name="Lai G.K."/>
            <person name="Griffin S.D."/>
            <person name="Leung F.C."/>
        </authorList>
    </citation>
    <scope>NUCLEOTIDE SEQUENCE [LARGE SCALE GENOMIC DNA]</scope>
    <source>
        <strain evidence="9">ACHW.36C</strain>
    </source>
</reference>
<keyword evidence="6 8" id="KW-1133">Transmembrane helix</keyword>
<accession>A0ABY4MTN0</accession>
<dbReference type="PANTHER" id="PTHR30472:SF19">
    <property type="entry name" value="PETROBACTIN IMPORT SYSTEM PERMEASE PROTEIN YCLO"/>
    <property type="match status" value="1"/>
</dbReference>
<evidence type="ECO:0000256" key="6">
    <source>
        <dbReference type="ARBA" id="ARBA00022989"/>
    </source>
</evidence>
<feature type="transmembrane region" description="Helical" evidence="8">
    <location>
        <begin position="72"/>
        <end position="93"/>
    </location>
</feature>